<dbReference type="EMBL" id="SWLB01000015">
    <property type="protein sequence ID" value="KAF3328827.1"/>
    <property type="molecule type" value="Genomic_DNA"/>
</dbReference>
<keyword evidence="1" id="KW-0479">Metal-binding</keyword>
<name>A0A833V8L2_9POAL</name>
<keyword evidence="6" id="KW-0804">Transcription</keyword>
<evidence type="ECO:0000256" key="1">
    <source>
        <dbReference type="ARBA" id="ARBA00022723"/>
    </source>
</evidence>
<reference evidence="12" key="1">
    <citation type="submission" date="2020-01" db="EMBL/GenBank/DDBJ databases">
        <title>Genome sequence of Kobresia littledalei, the first chromosome-level genome in the family Cyperaceae.</title>
        <authorList>
            <person name="Qu G."/>
        </authorList>
    </citation>
    <scope>NUCLEOTIDE SEQUENCE</scope>
    <source>
        <strain evidence="12">C.B.Clarke</strain>
        <tissue evidence="12">Leaf</tissue>
    </source>
</reference>
<dbReference type="InterPro" id="IPR055186">
    <property type="entry name" value="C2H2-2nd_BIRD-IDD"/>
</dbReference>
<dbReference type="Pfam" id="PF22996">
    <property type="entry name" value="C2H2-2nd_BIRD-IDD"/>
    <property type="match status" value="1"/>
</dbReference>
<keyword evidence="13" id="KW-1185">Reference proteome</keyword>
<dbReference type="Gene3D" id="3.30.160.60">
    <property type="entry name" value="Classic Zinc Finger"/>
    <property type="match status" value="2"/>
</dbReference>
<dbReference type="SMART" id="SM00355">
    <property type="entry name" value="ZnF_C2H2"/>
    <property type="match status" value="3"/>
</dbReference>
<dbReference type="PROSITE" id="PS00028">
    <property type="entry name" value="ZINC_FINGER_C2H2_1"/>
    <property type="match status" value="1"/>
</dbReference>
<evidence type="ECO:0000256" key="5">
    <source>
        <dbReference type="ARBA" id="ARBA00023015"/>
    </source>
</evidence>
<comment type="function">
    <text evidence="7">Transcription activator that acts as a flowering master switch in both long and short days, independently of the circadian clock. Promotes flowering upstream of HD1 by up-regulating FTL1, FTL4, FTL5, FTL6, EHD1, HD3A and RFT1. Seems to repress FTL11 expression. May recognize the consensus motif 5'-TTTGTCGTAAT-3' in target gene promoters.</text>
</comment>
<gene>
    <name evidence="12" type="ORF">FCM35_KLT05905</name>
</gene>
<evidence type="ECO:0000256" key="3">
    <source>
        <dbReference type="ARBA" id="ARBA00022771"/>
    </source>
</evidence>
<dbReference type="InterPro" id="IPR055185">
    <property type="entry name" value="C2CH-4th_BIRD-IDD"/>
</dbReference>
<dbReference type="InterPro" id="IPR036236">
    <property type="entry name" value="Znf_C2H2_sf"/>
</dbReference>
<evidence type="ECO:0000256" key="10">
    <source>
        <dbReference type="PROSITE-ProRule" id="PRU00042"/>
    </source>
</evidence>
<proteinExistence type="predicted"/>
<accession>A0A833V8L2</accession>
<dbReference type="InterPro" id="IPR031140">
    <property type="entry name" value="IDD1-16"/>
</dbReference>
<dbReference type="FunFam" id="3.30.160.60:FF:000131">
    <property type="entry name" value="protein indeterminate-domain 5, chloroplastic-like"/>
    <property type="match status" value="1"/>
</dbReference>
<keyword evidence="4" id="KW-0862">Zinc</keyword>
<evidence type="ECO:0000313" key="13">
    <source>
        <dbReference type="Proteomes" id="UP000623129"/>
    </source>
</evidence>
<evidence type="ECO:0000256" key="9">
    <source>
        <dbReference type="ARBA" id="ARBA00083437"/>
    </source>
</evidence>
<dbReference type="Pfam" id="PF00096">
    <property type="entry name" value="zf-C2H2"/>
    <property type="match status" value="1"/>
</dbReference>
<evidence type="ECO:0000256" key="8">
    <source>
        <dbReference type="ARBA" id="ARBA00072973"/>
    </source>
</evidence>
<evidence type="ECO:0000256" key="2">
    <source>
        <dbReference type="ARBA" id="ARBA00022737"/>
    </source>
</evidence>
<dbReference type="Proteomes" id="UP000623129">
    <property type="component" value="Unassembled WGS sequence"/>
</dbReference>
<dbReference type="PANTHER" id="PTHR10593:SF239">
    <property type="entry name" value="C2H2-TYPE DOMAIN-CONTAINING PROTEIN"/>
    <property type="match status" value="1"/>
</dbReference>
<dbReference type="InterPro" id="IPR013087">
    <property type="entry name" value="Znf_C2H2_type"/>
</dbReference>
<dbReference type="AlphaFoldDB" id="A0A833V8L2"/>
<dbReference type="GO" id="GO:0005634">
    <property type="term" value="C:nucleus"/>
    <property type="evidence" value="ECO:0007669"/>
    <property type="project" value="TreeGrafter"/>
</dbReference>
<dbReference type="Pfam" id="PF22992">
    <property type="entry name" value="C2CH-4th_BIRD-IDD"/>
    <property type="match status" value="1"/>
</dbReference>
<dbReference type="Pfam" id="PF22995">
    <property type="entry name" value="C2CH-3rd_BIRD-IDD"/>
    <property type="match status" value="1"/>
</dbReference>
<keyword evidence="3 10" id="KW-0863">Zinc-finger</keyword>
<dbReference type="GO" id="GO:0008270">
    <property type="term" value="F:zinc ion binding"/>
    <property type="evidence" value="ECO:0007669"/>
    <property type="project" value="UniProtKB-KW"/>
</dbReference>
<dbReference type="PROSITE" id="PS50157">
    <property type="entry name" value="ZINC_FINGER_C2H2_2"/>
    <property type="match status" value="1"/>
</dbReference>
<sequence length="418" mass="46437">MHDDQSTDPDAEVIALSPKTLMATNRFLCEICGKGFQRDQNLQLHRRGHNLPWKLRQRSSKEPRKRVYVCPEKSCVHHNPARALGDLTGIKKHFCRKHGEKKWKCDKCSKRYAVQSDWKAHSKTCGTREYRCDCGTLFSRRDSFITHRAFCDALAEETARLAVASNNNNNPTIGNPNYFFSSGLVRPSMIQQFPSNNVKPNLLNNGDCLSLWPGNEVLTNNTALSPMPQVGPFGTPTLYGDLFTPCSNAQSQLENQFSWLYGNNNKFPCSNPGESLTSTVKEMESSQSVLTSIPSLYSNQQQHSTPPTDMSATALLQKAAQIGVSLTTPLMGSFESKSSNNTPIEVCNKFDGLFGSNQQQRNLESALNEFAVTNPYDMFSGRNTVSLKSSLGVSVEETRDFLGVGVQTLCTPSINGWI</sequence>
<organism evidence="12 13">
    <name type="scientific">Carex littledalei</name>
    <dbReference type="NCBI Taxonomy" id="544730"/>
    <lineage>
        <taxon>Eukaryota</taxon>
        <taxon>Viridiplantae</taxon>
        <taxon>Streptophyta</taxon>
        <taxon>Embryophyta</taxon>
        <taxon>Tracheophyta</taxon>
        <taxon>Spermatophyta</taxon>
        <taxon>Magnoliopsida</taxon>
        <taxon>Liliopsida</taxon>
        <taxon>Poales</taxon>
        <taxon>Cyperaceae</taxon>
        <taxon>Cyperoideae</taxon>
        <taxon>Cariceae</taxon>
        <taxon>Carex</taxon>
        <taxon>Carex subgen. Euthyceras</taxon>
    </lineage>
</organism>
<evidence type="ECO:0000256" key="6">
    <source>
        <dbReference type="ARBA" id="ARBA00023163"/>
    </source>
</evidence>
<keyword evidence="5" id="KW-0805">Transcription regulation</keyword>
<dbReference type="FunFam" id="3.30.160.60:FF:000554">
    <property type="entry name" value="protein indeterminate-domain 12-like"/>
    <property type="match status" value="1"/>
</dbReference>
<evidence type="ECO:0000256" key="7">
    <source>
        <dbReference type="ARBA" id="ARBA00059785"/>
    </source>
</evidence>
<evidence type="ECO:0000256" key="4">
    <source>
        <dbReference type="ARBA" id="ARBA00022833"/>
    </source>
</evidence>
<dbReference type="PANTHER" id="PTHR10593">
    <property type="entry name" value="SERINE/THREONINE-PROTEIN KINASE RIO"/>
    <property type="match status" value="1"/>
</dbReference>
<dbReference type="SUPFAM" id="SSF57667">
    <property type="entry name" value="beta-beta-alpha zinc fingers"/>
    <property type="match status" value="1"/>
</dbReference>
<keyword evidence="2" id="KW-0677">Repeat</keyword>
<comment type="caution">
    <text evidence="12">The sequence shown here is derived from an EMBL/GenBank/DDBJ whole genome shotgun (WGS) entry which is preliminary data.</text>
</comment>
<dbReference type="InterPro" id="IPR055187">
    <property type="entry name" value="C2CH-3rd_BIRD-IDD"/>
</dbReference>
<dbReference type="GO" id="GO:0003700">
    <property type="term" value="F:DNA-binding transcription factor activity"/>
    <property type="evidence" value="ECO:0007669"/>
    <property type="project" value="TreeGrafter"/>
</dbReference>
<feature type="domain" description="C2H2-type" evidence="11">
    <location>
        <begin position="27"/>
        <end position="49"/>
    </location>
</feature>
<dbReference type="OrthoDB" id="6354171at2759"/>
<evidence type="ECO:0000259" key="11">
    <source>
        <dbReference type="PROSITE" id="PS50157"/>
    </source>
</evidence>
<evidence type="ECO:0000313" key="12">
    <source>
        <dbReference type="EMBL" id="KAF3328827.1"/>
    </source>
</evidence>
<protein>
    <recommendedName>
        <fullName evidence="8">Protein EARLY HEADING DATE 2</fullName>
    </recommendedName>
    <alternativeName>
        <fullName evidence="9">Protein RICE INDETERMINATE 1</fullName>
    </alternativeName>
</protein>